<evidence type="ECO:0000256" key="6">
    <source>
        <dbReference type="ARBA" id="ARBA00022989"/>
    </source>
</evidence>
<dbReference type="Proteomes" id="UP001159427">
    <property type="component" value="Unassembled WGS sequence"/>
</dbReference>
<comment type="caution">
    <text evidence="13">The sequence shown here is derived from an EMBL/GenBank/DDBJ whole genome shotgun (WGS) entry which is preliminary data.</text>
</comment>
<dbReference type="PANTHER" id="PTHR12369">
    <property type="entry name" value="CHONDROITIN SYNTHASE"/>
    <property type="match status" value="1"/>
</dbReference>
<evidence type="ECO:0000256" key="2">
    <source>
        <dbReference type="ARBA" id="ARBA00009239"/>
    </source>
</evidence>
<evidence type="ECO:0000256" key="11">
    <source>
        <dbReference type="SAM" id="MobiDB-lite"/>
    </source>
</evidence>
<dbReference type="InterPro" id="IPR008428">
    <property type="entry name" value="Chond_GalNAc"/>
</dbReference>
<dbReference type="InterPro" id="IPR029044">
    <property type="entry name" value="Nucleotide-diphossugar_trans"/>
</dbReference>
<keyword evidence="10" id="KW-0175">Coiled coil</keyword>
<dbReference type="PROSITE" id="PS51820">
    <property type="entry name" value="PA14"/>
    <property type="match status" value="1"/>
</dbReference>
<dbReference type="EMBL" id="CALNXI010000112">
    <property type="protein sequence ID" value="CAH3019288.1"/>
    <property type="molecule type" value="Genomic_DNA"/>
</dbReference>
<reference evidence="13 14" key="1">
    <citation type="submission" date="2022-05" db="EMBL/GenBank/DDBJ databases">
        <authorList>
            <consortium name="Genoscope - CEA"/>
            <person name="William W."/>
        </authorList>
    </citation>
    <scope>NUCLEOTIDE SEQUENCE [LARGE SCALE GENOMIC DNA]</scope>
</reference>
<feature type="region of interest" description="Disordered" evidence="11">
    <location>
        <begin position="129"/>
        <end position="179"/>
    </location>
</feature>
<dbReference type="SUPFAM" id="SSF53448">
    <property type="entry name" value="Nucleotide-diphospho-sugar transferases"/>
    <property type="match status" value="1"/>
</dbReference>
<feature type="compositionally biased region" description="Basic and acidic residues" evidence="11">
    <location>
        <begin position="607"/>
        <end position="627"/>
    </location>
</feature>
<feature type="compositionally biased region" description="Low complexity" evidence="11">
    <location>
        <begin position="136"/>
        <end position="148"/>
    </location>
</feature>
<comment type="subcellular location">
    <subcellularLocation>
        <location evidence="1 9">Golgi apparatus</location>
        <location evidence="1 9">Golgi stack membrane</location>
        <topology evidence="1 9">Single-pass type II membrane protein</topology>
    </subcellularLocation>
</comment>
<evidence type="ECO:0000256" key="1">
    <source>
        <dbReference type="ARBA" id="ARBA00004447"/>
    </source>
</evidence>
<evidence type="ECO:0000256" key="10">
    <source>
        <dbReference type="SAM" id="Coils"/>
    </source>
</evidence>
<dbReference type="EC" id="2.4.1.244" evidence="9"/>
<feature type="compositionally biased region" description="Basic and acidic residues" evidence="11">
    <location>
        <begin position="638"/>
        <end position="649"/>
    </location>
</feature>
<dbReference type="SUPFAM" id="SSF56988">
    <property type="entry name" value="Anthrax protective antigen"/>
    <property type="match status" value="1"/>
</dbReference>
<dbReference type="Pfam" id="PF07691">
    <property type="entry name" value="PA14"/>
    <property type="match status" value="1"/>
</dbReference>
<evidence type="ECO:0000256" key="5">
    <source>
        <dbReference type="ARBA" id="ARBA00022968"/>
    </source>
</evidence>
<dbReference type="PANTHER" id="PTHR12369:SF5">
    <property type="entry name" value="HEXOSYLTRANSFERASE"/>
    <property type="match status" value="1"/>
</dbReference>
<dbReference type="Pfam" id="PF05679">
    <property type="entry name" value="CHGN"/>
    <property type="match status" value="1"/>
</dbReference>
<dbReference type="InterPro" id="IPR051227">
    <property type="entry name" value="CS_glycosyltransferase"/>
</dbReference>
<evidence type="ECO:0000256" key="7">
    <source>
        <dbReference type="ARBA" id="ARBA00023034"/>
    </source>
</evidence>
<evidence type="ECO:0000256" key="8">
    <source>
        <dbReference type="ARBA" id="ARBA00023136"/>
    </source>
</evidence>
<comment type="catalytic activity">
    <reaction evidence="9">
        <text>an N-acetyl-beta-D-glucosaminyl derivative + UDP-N-acetyl-alpha-D-galactosamine = an N-acetyl-beta-D-galactosaminyl-(1-&gt;4)-N-acetyl-beta-D-glucosaminyl derivative + UDP + H(+)</text>
        <dbReference type="Rhea" id="RHEA:20493"/>
        <dbReference type="ChEBI" id="CHEBI:15378"/>
        <dbReference type="ChEBI" id="CHEBI:58223"/>
        <dbReference type="ChEBI" id="CHEBI:61631"/>
        <dbReference type="ChEBI" id="CHEBI:67138"/>
        <dbReference type="ChEBI" id="CHEBI:138027"/>
        <dbReference type="EC" id="2.4.1.244"/>
    </reaction>
</comment>
<dbReference type="SMART" id="SM00758">
    <property type="entry name" value="PA14"/>
    <property type="match status" value="1"/>
</dbReference>
<feature type="compositionally biased region" description="Polar residues" evidence="11">
    <location>
        <begin position="595"/>
        <end position="606"/>
    </location>
</feature>
<evidence type="ECO:0000259" key="12">
    <source>
        <dbReference type="PROSITE" id="PS51820"/>
    </source>
</evidence>
<feature type="domain" description="PA14" evidence="12">
    <location>
        <begin position="195"/>
        <end position="359"/>
    </location>
</feature>
<accession>A0ABN8LPV9</accession>
<keyword evidence="7 9" id="KW-0333">Golgi apparatus</keyword>
<proteinExistence type="inferred from homology"/>
<gene>
    <name evidence="13" type="ORF">PEVE_00002136</name>
</gene>
<dbReference type="Gene3D" id="3.90.550.10">
    <property type="entry name" value="Spore Coat Polysaccharide Biosynthesis Protein SpsA, Chain A"/>
    <property type="match status" value="1"/>
</dbReference>
<dbReference type="InterPro" id="IPR011658">
    <property type="entry name" value="PA14_dom"/>
</dbReference>
<feature type="region of interest" description="Disordered" evidence="11">
    <location>
        <begin position="544"/>
        <end position="566"/>
    </location>
</feature>
<evidence type="ECO:0000256" key="3">
    <source>
        <dbReference type="ARBA" id="ARBA00022679"/>
    </source>
</evidence>
<evidence type="ECO:0000313" key="13">
    <source>
        <dbReference type="EMBL" id="CAH3019288.1"/>
    </source>
</evidence>
<keyword evidence="14" id="KW-1185">Reference proteome</keyword>
<feature type="region of interest" description="Disordered" evidence="11">
    <location>
        <begin position="583"/>
        <end position="654"/>
    </location>
</feature>
<sequence length="1139" mass="131803">MVAIRRVKRLIQFSILAAVVATLLLILQWREISDSEKFDLKRRGQLFDGAKENDNFGSFFAKVEREFQKQFNHLVGSKNAADDKDDWKRAFNKKAKHQAEINNNYYKKRKTANGTKMNHVENRQLKQVFNESQTPNTTTSARTRTNASIDVPSTLSNASKGLDKSKPLQKNSGPKHADHLIHASPTWKTFTWTKKMLGSLNVHIWQAWCGSTIHDLRRNKFFPLYPDVQLTVKKFFIRHWEKDYGQRIFGYIHPPQSGNYSFAISSDDSSELWLSSDENPSNVKLIAWVGDRTLLHGTFQTKIAQFTKYKTQMSRPVFLQKGQKYFIEVLHKQGSLQDHVLVGWKIPGKSHYRHLSGKSISLFIDDERASKDVTVYAQFIPQDLPSHSHYRTSRLDPNVFQFGSDDLRDKAHTAEFVDERDIEKLFPSCPYKPSYQVDFKLKRYEGVYLVHDTAIYPDDHTDLTHMKQYDNCASSRLKDSHGNRLPSLDVKERDQSLYENGSIMVFRTENGLVPLSFAKGAAEIQQAEEELREMQMDIRDIKRRSQEVGDAPPRPVKTVVHSNAASDSVLEKDVEKVFEMKKKAKRKTVEKRSASLRNQKSSYNFNRDNKITKEKFQGSQVRLKEDNAGGGNRHTRDRSRDKDSPDSVRDPSNGVIVTSQVGTRRKLLSYNTERDASLVNKQNDKSTVQSNYYLGDYHSYNSRAQRSRVSNVTYVKFRQRTGGVQYYPVDKEDDQFTRINAAREFIRRMAEAVQLYNQHINSRTLAEAVYRRFGLKMKIPNLYRVPDYNAWIFHQNSTKCASDGNLLLNNDVAVSVVNKYVRALRKATDSKYSLKEIIDVEENHDVIQGDRYLIDVELKMEGKNSSVRLTQFVYQKLGTTEFCLPEAFTLDQHATVHIIIPVKNQGKWVQHFINNMVELYSETKDPHVNIILVDFSSTDIDVVAALKRSGLKRYKVRKLKGAFQRAFGIQVGAALVKNPRDIIFMCDLHLQIPNNMVGIIRKHCVLGKMAFAPIVARLHCGFSPSLPYGFWELQGYGLFAMYKADFTRVGGMNFKEFRTTWGGEDWELLDRVLLSKMEVERLRVAKFYHYFHSKKGMWGTRNMFNARGVWQRFDEDTEIITLYNETRGKEEAKRIPRFY</sequence>
<keyword evidence="3 9" id="KW-0808">Transferase</keyword>
<name>A0ABN8LPV9_9CNID</name>
<dbReference type="Gene3D" id="2.60.120.1560">
    <property type="match status" value="1"/>
</dbReference>
<dbReference type="InterPro" id="IPR037524">
    <property type="entry name" value="PA14/GLEYA"/>
</dbReference>
<keyword evidence="5 9" id="KW-0735">Signal-anchor</keyword>
<feature type="coiled-coil region" evidence="10">
    <location>
        <begin position="517"/>
        <end position="544"/>
    </location>
</feature>
<evidence type="ECO:0000256" key="9">
    <source>
        <dbReference type="RuleBase" id="RU364016"/>
    </source>
</evidence>
<comment type="similarity">
    <text evidence="2 9">Belongs to the chondroitin N-acetylgalactosaminyltransferase family.</text>
</comment>
<organism evidence="13 14">
    <name type="scientific">Porites evermanni</name>
    <dbReference type="NCBI Taxonomy" id="104178"/>
    <lineage>
        <taxon>Eukaryota</taxon>
        <taxon>Metazoa</taxon>
        <taxon>Cnidaria</taxon>
        <taxon>Anthozoa</taxon>
        <taxon>Hexacorallia</taxon>
        <taxon>Scleractinia</taxon>
        <taxon>Fungiina</taxon>
        <taxon>Poritidae</taxon>
        <taxon>Porites</taxon>
    </lineage>
</organism>
<evidence type="ECO:0000313" key="14">
    <source>
        <dbReference type="Proteomes" id="UP001159427"/>
    </source>
</evidence>
<protein>
    <recommendedName>
        <fullName evidence="9">Beta-1,4-N-acetylgalactosaminyltransferase</fullName>
        <ecNumber evidence="9">2.4.1.244</ecNumber>
    </recommendedName>
</protein>
<dbReference type="CDD" id="cd00761">
    <property type="entry name" value="Glyco_tranf_GTA_type"/>
    <property type="match status" value="1"/>
</dbReference>
<evidence type="ECO:0000256" key="4">
    <source>
        <dbReference type="ARBA" id="ARBA00022692"/>
    </source>
</evidence>
<comment type="function">
    <text evidence="9">Transfers N-acetylgalactosamine (GalNAc) from UDP-GalNAc to N-acetylglucosamine-beta-benzyl with a beta-1,4-linkage to form N,N'-diacetyllactosediamine, GalNAc-beta-1,4-GlcNAc structures in N-linked glycans and probably O-linked glycans.</text>
</comment>
<keyword evidence="8" id="KW-0472">Membrane</keyword>
<keyword evidence="6" id="KW-1133">Transmembrane helix</keyword>
<keyword evidence="4" id="KW-0812">Transmembrane</keyword>